<feature type="domain" description="7TM GPCR serpentine receptor class x (Srx)" evidence="2">
    <location>
        <begin position="11"/>
        <end position="74"/>
    </location>
</feature>
<reference evidence="4" key="1">
    <citation type="submission" date="2024-02" db="UniProtKB">
        <authorList>
            <consortium name="WormBaseParasite"/>
        </authorList>
    </citation>
    <scope>IDENTIFICATION</scope>
</reference>
<organism evidence="3 4">
    <name type="scientific">Mesorhabditis belari</name>
    <dbReference type="NCBI Taxonomy" id="2138241"/>
    <lineage>
        <taxon>Eukaryota</taxon>
        <taxon>Metazoa</taxon>
        <taxon>Ecdysozoa</taxon>
        <taxon>Nematoda</taxon>
        <taxon>Chromadorea</taxon>
        <taxon>Rhabditida</taxon>
        <taxon>Rhabditina</taxon>
        <taxon>Rhabditomorpha</taxon>
        <taxon>Rhabditoidea</taxon>
        <taxon>Rhabditidae</taxon>
        <taxon>Mesorhabditinae</taxon>
        <taxon>Mesorhabditis</taxon>
    </lineage>
</organism>
<name>A0AAF3FQS7_9BILA</name>
<evidence type="ECO:0000259" key="2">
    <source>
        <dbReference type="Pfam" id="PF10328"/>
    </source>
</evidence>
<keyword evidence="3" id="KW-1185">Reference proteome</keyword>
<dbReference type="WBParaSite" id="MBELARI_LOCUS9574">
    <property type="protein sequence ID" value="MBELARI_LOCUS9574"/>
    <property type="gene ID" value="MBELARI_LOCUS9574"/>
</dbReference>
<proteinExistence type="predicted"/>
<evidence type="ECO:0000313" key="4">
    <source>
        <dbReference type="WBParaSite" id="MBELARI_LOCUS9574"/>
    </source>
</evidence>
<accession>A0AAF3FQS7</accession>
<protein>
    <recommendedName>
        <fullName evidence="2">7TM GPCR serpentine receptor class x (Srx) domain-containing protein</fullName>
    </recommendedName>
</protein>
<feature type="transmembrane region" description="Helical" evidence="1">
    <location>
        <begin position="20"/>
        <end position="43"/>
    </location>
</feature>
<keyword evidence="1" id="KW-0472">Membrane</keyword>
<keyword evidence="1" id="KW-0812">Transmembrane</keyword>
<feature type="transmembrane region" description="Helical" evidence="1">
    <location>
        <begin position="55"/>
        <end position="74"/>
    </location>
</feature>
<dbReference type="Pfam" id="PF10328">
    <property type="entry name" value="7TM_GPCR_Srx"/>
    <property type="match status" value="1"/>
</dbReference>
<sequence>MLNCLWSKSITQNKRQNAHIRFFIQSCLQFFVFLIDLCMNTFFSEPESRLVTFVYYTLIWMSLHTIDGFIIYFFRSKSLKSRADWRSVKSQGGSSVSQVIAKY</sequence>
<dbReference type="AlphaFoldDB" id="A0AAF3FQS7"/>
<evidence type="ECO:0000256" key="1">
    <source>
        <dbReference type="SAM" id="Phobius"/>
    </source>
</evidence>
<evidence type="ECO:0000313" key="3">
    <source>
        <dbReference type="Proteomes" id="UP000887575"/>
    </source>
</evidence>
<keyword evidence="1" id="KW-1133">Transmembrane helix</keyword>
<dbReference type="InterPro" id="IPR019430">
    <property type="entry name" value="7TM_GPCR_serpentine_rcpt_Srx"/>
</dbReference>
<dbReference type="Proteomes" id="UP000887575">
    <property type="component" value="Unassembled WGS sequence"/>
</dbReference>